<evidence type="ECO:0008006" key="4">
    <source>
        <dbReference type="Google" id="ProtNLM"/>
    </source>
</evidence>
<protein>
    <recommendedName>
        <fullName evidence="4">4-aminobutyrate aminotransferase</fullName>
    </recommendedName>
</protein>
<dbReference type="GeneID" id="97123500"/>
<organism evidence="2 3">
    <name type="scientific">Xenorhabdus szentirmaii DSM 16338</name>
    <dbReference type="NCBI Taxonomy" id="1427518"/>
    <lineage>
        <taxon>Bacteria</taxon>
        <taxon>Pseudomonadati</taxon>
        <taxon>Pseudomonadota</taxon>
        <taxon>Gammaproteobacteria</taxon>
        <taxon>Enterobacterales</taxon>
        <taxon>Morganellaceae</taxon>
        <taxon>Xenorhabdus</taxon>
    </lineage>
</organism>
<feature type="compositionally biased region" description="Basic and acidic residues" evidence="1">
    <location>
        <begin position="141"/>
        <end position="152"/>
    </location>
</feature>
<name>W1J2V1_9GAMM</name>
<reference evidence="2" key="1">
    <citation type="submission" date="2013-11" db="EMBL/GenBank/DDBJ databases">
        <title>Draft genome sequence and annotation of the entomopathogenic bacteria, Xenorhabdus cabanillasi strain JM26 and Xenorhabdus szentirmai strain DSM 16338.</title>
        <authorList>
            <person name="Gualtieri M."/>
            <person name="Ogier J.C."/>
            <person name="Pages S."/>
            <person name="Givaudan A."/>
            <person name="Gaudriault S."/>
        </authorList>
    </citation>
    <scope>NUCLEOTIDE SEQUENCE [LARGE SCALE GENOMIC DNA]</scope>
    <source>
        <strain evidence="2">DSM 16338</strain>
    </source>
</reference>
<evidence type="ECO:0000256" key="1">
    <source>
        <dbReference type="SAM" id="MobiDB-lite"/>
    </source>
</evidence>
<dbReference type="Proteomes" id="UP000019202">
    <property type="component" value="Unassembled WGS sequence"/>
</dbReference>
<dbReference type="InterPro" id="IPR043737">
    <property type="entry name" value="DUF5682"/>
</dbReference>
<evidence type="ECO:0000313" key="3">
    <source>
        <dbReference type="Proteomes" id="UP000019202"/>
    </source>
</evidence>
<accession>W1J2V1</accession>
<dbReference type="OrthoDB" id="9768066at2"/>
<keyword evidence="3" id="KW-1185">Reference proteome</keyword>
<sequence>MSISSIPLPERIDDALTKWASLQQQHLYFAPVRHHSPACAYGVLSLIESIKPDYILIEGPDSFNALLPGLLHQDAHPPVAIMAQAEQLTTSSQSEDREKFHQSAYFPFCEYSPEWQALRVGHTHQAKLAFIDLPWAAQLKDEQEKDEQKEEDNTQIQSRSLQRERYLTHSQFITQLAKKCHCRDHDDVWEHLFELRSIDALADWQSLFHDIFIWCALARLDYEPQVLEAEGSSQREAHMLMHITTIKRHNPEAKILTVTGGFHTLALIEGLAEASERQFVPSDDQQKRFDGMAKLRENDSAWLIRYSFDRLDALNGYASGMPSPAFYQTSWQSLLEQRQDRQANHLNANQPTQIYRNKMGVAFLTNIAEAIRKKEFDNPPSYITVKNAAEQSLRLAALRGHAGPGRYDLLDGLQSSFIKGSLNDSQNELWKEITTYFSGFLLGTIPVGTATPPLVAETYGRAKAFRFKLDDTLTKVTKLDVYRNAQHRLRSRFLHLLEFLEIHFAQRINGPDFITGHQLDLLFEEWQYAWTPAVEGELIVLSEKGSQLESIALGKLLKLEKQLEEQGHSRSSQNAVALLIQAVLIGLHQCIPALFRLLDNYIQQDVNLASLTTCGHKLIHLWRGRAFLGIEDHTTLENRLHQVIPQAFFCLDQITQGDEQQQEAHLQALLLLRELVEFMPAISQTQNYLHDFYQQLNRLGNDLDNVPLLKGAADALRYLGDQAEEQLLVDGLNKAFSTGTDPENAINYFVGIMRTAPELVIKTPILVDHLNQLLGEWDDPRFIQILPDLRFAFSQPTPKQNEELSRYIAGEIGLPTHELALLQTEFSAEQMLEATRLNHQLQSRLSEQQLLGWFNANEGSVPVKENIHEPT</sequence>
<evidence type="ECO:0000313" key="2">
    <source>
        <dbReference type="EMBL" id="CDL83785.1"/>
    </source>
</evidence>
<proteinExistence type="predicted"/>
<dbReference type="STRING" id="1427518.XSR1_370003"/>
<feature type="region of interest" description="Disordered" evidence="1">
    <location>
        <begin position="141"/>
        <end position="160"/>
    </location>
</feature>
<dbReference type="AlphaFoldDB" id="W1J2V1"/>
<dbReference type="RefSeq" id="WP_051462437.1">
    <property type="nucleotide sequence ID" value="NZ_CAWLWS010000096.1"/>
</dbReference>
<comment type="caution">
    <text evidence="2">The sequence shown here is derived from an EMBL/GenBank/DDBJ whole genome shotgun (WGS) entry which is preliminary data.</text>
</comment>
<dbReference type="Pfam" id="PF18934">
    <property type="entry name" value="DUF5682"/>
    <property type="match status" value="1"/>
</dbReference>
<gene>
    <name evidence="2" type="ORF">XSR1_370003</name>
</gene>
<dbReference type="EMBL" id="CBXF010000096">
    <property type="protein sequence ID" value="CDL83785.1"/>
    <property type="molecule type" value="Genomic_DNA"/>
</dbReference>